<protein>
    <submittedName>
        <fullName evidence="5">AraC family transcriptional regulator</fullName>
    </submittedName>
</protein>
<dbReference type="SMART" id="SM00342">
    <property type="entry name" value="HTH_ARAC"/>
    <property type="match status" value="1"/>
</dbReference>
<organism evidence="5 6">
    <name type="scientific">Paenibacillus artemisiicola</name>
    <dbReference type="NCBI Taxonomy" id="1172618"/>
    <lineage>
        <taxon>Bacteria</taxon>
        <taxon>Bacillati</taxon>
        <taxon>Bacillota</taxon>
        <taxon>Bacilli</taxon>
        <taxon>Bacillales</taxon>
        <taxon>Paenibacillaceae</taxon>
        <taxon>Paenibacillus</taxon>
    </lineage>
</organism>
<dbReference type="InterPro" id="IPR020449">
    <property type="entry name" value="Tscrpt_reg_AraC-type_HTH"/>
</dbReference>
<dbReference type="PANTHER" id="PTHR43280">
    <property type="entry name" value="ARAC-FAMILY TRANSCRIPTIONAL REGULATOR"/>
    <property type="match status" value="1"/>
</dbReference>
<dbReference type="InterPro" id="IPR018060">
    <property type="entry name" value="HTH_AraC"/>
</dbReference>
<evidence type="ECO:0000259" key="4">
    <source>
        <dbReference type="PROSITE" id="PS01124"/>
    </source>
</evidence>
<dbReference type="PROSITE" id="PS01124">
    <property type="entry name" value="HTH_ARAC_FAMILY_2"/>
    <property type="match status" value="1"/>
</dbReference>
<evidence type="ECO:0000256" key="2">
    <source>
        <dbReference type="ARBA" id="ARBA00023125"/>
    </source>
</evidence>
<dbReference type="SUPFAM" id="SSF46689">
    <property type="entry name" value="Homeodomain-like"/>
    <property type="match status" value="1"/>
</dbReference>
<feature type="domain" description="HTH araC/xylS-type" evidence="4">
    <location>
        <begin position="676"/>
        <end position="775"/>
    </location>
</feature>
<keyword evidence="3" id="KW-0804">Transcription</keyword>
<dbReference type="Pfam" id="PF12833">
    <property type="entry name" value="HTH_18"/>
    <property type="match status" value="1"/>
</dbReference>
<dbReference type="Proteomes" id="UP000670947">
    <property type="component" value="Unassembled WGS sequence"/>
</dbReference>
<comment type="caution">
    <text evidence="5">The sequence shown here is derived from an EMBL/GenBank/DDBJ whole genome shotgun (WGS) entry which is preliminary data.</text>
</comment>
<accession>A0ABS3W599</accession>
<evidence type="ECO:0000313" key="6">
    <source>
        <dbReference type="Proteomes" id="UP000670947"/>
    </source>
</evidence>
<dbReference type="EMBL" id="JAGGDJ010000002">
    <property type="protein sequence ID" value="MBO7743465.1"/>
    <property type="molecule type" value="Genomic_DNA"/>
</dbReference>
<name>A0ABS3W599_9BACL</name>
<gene>
    <name evidence="5" type="ORF">I8J29_04620</name>
</gene>
<dbReference type="InterPro" id="IPR009057">
    <property type="entry name" value="Homeodomain-like_sf"/>
</dbReference>
<reference evidence="5 6" key="1">
    <citation type="submission" date="2021-03" db="EMBL/GenBank/DDBJ databases">
        <title>Paenibacillus artemisicola MWE-103 whole genome sequence.</title>
        <authorList>
            <person name="Ham Y.J."/>
        </authorList>
    </citation>
    <scope>NUCLEOTIDE SEQUENCE [LARGE SCALE GENOMIC DNA]</scope>
    <source>
        <strain evidence="5 6">MWE-103</strain>
    </source>
</reference>
<dbReference type="RefSeq" id="WP_208846492.1">
    <property type="nucleotide sequence ID" value="NZ_JAGGDJ010000002.1"/>
</dbReference>
<dbReference type="InterPro" id="IPR018062">
    <property type="entry name" value="HTH_AraC-typ_CS"/>
</dbReference>
<keyword evidence="2" id="KW-0238">DNA-binding</keyword>
<dbReference type="PANTHER" id="PTHR43280:SF10">
    <property type="entry name" value="REGULATORY PROTEIN POCR"/>
    <property type="match status" value="1"/>
</dbReference>
<keyword evidence="6" id="KW-1185">Reference proteome</keyword>
<evidence type="ECO:0000256" key="3">
    <source>
        <dbReference type="ARBA" id="ARBA00023163"/>
    </source>
</evidence>
<proteinExistence type="predicted"/>
<evidence type="ECO:0000313" key="5">
    <source>
        <dbReference type="EMBL" id="MBO7743465.1"/>
    </source>
</evidence>
<dbReference type="PRINTS" id="PR00032">
    <property type="entry name" value="HTHARAC"/>
</dbReference>
<keyword evidence="1" id="KW-0805">Transcription regulation</keyword>
<dbReference type="Gene3D" id="1.10.10.60">
    <property type="entry name" value="Homeodomain-like"/>
    <property type="match status" value="2"/>
</dbReference>
<dbReference type="PROSITE" id="PS00041">
    <property type="entry name" value="HTH_ARAC_FAMILY_1"/>
    <property type="match status" value="1"/>
</dbReference>
<sequence>MNILRMYRSKKYLRRLVLSFSVLVLMLLVVFSGTLYFNAEKIILTMQREANTKVLSQIKFNMTYLNDVIQRLAMSLYYDNDIIPLMTASEDSDIFDTLTKRSRIDKFADYTPFIHSIMIYNAKTDRFIWGGDPAVQERDAPIYGALRALFKGTGPLPKLQMMPMSLSADRSRADVFSIFNYDAFEYRQGESVFVLNIRPQWLFDNMKVMNQLAWQENENVFILADDGRILSSDPVAPPMDAAFKKAILTHVHRQPAADTGTFNYSLGSKPKIVNYLNTGINGWTLISIQSYETLVSKADSLKTTSIVLTAVFLLLALLATLGLSHRLYRPLGKLVSFVRQDSGDEPGPKPPDGDELSYMTGIYQETRNRLLLARSEQLTSRHIVRSYSIRTIITDSAALPRKDLIELIQAQKLRMEAEGPYLLCVMKLDEPDGAFGREDDPDRRLLRFAIANIAQELLARTHAIETVELKHDHMAALISLPDASDAALDRIRQEIAGIQAIIATMYRATFSAALSEGIPEYRLLHGHYAACLQQLRYTLAFGRQAVITPSMIRANLSGAEAALPPELEKKLIESMKSNQDDSFEKTLDTIFAFIASLNYEYMVYMVLHVLIVMRQAIKEIKASRIVSLPGERGDINRKILDCATLADMKRILLDVYRGMNESKRSPEEERSEILVDAIKDIIGQNHADANLGLQMIADMMKLSPDYIGRLFKKQLGLSVAEYINDARLRQAVHYLEHGDYTINDLIERIGFGTRSNFFRLFKNKYGTTPKEYRIKRNLLE</sequence>
<evidence type="ECO:0000256" key="1">
    <source>
        <dbReference type="ARBA" id="ARBA00023015"/>
    </source>
</evidence>